<reference evidence="1 2" key="1">
    <citation type="journal article" date="2020" name="ISME J.">
        <title>Comparative genomics reveals insights into cyanobacterial evolution and habitat adaptation.</title>
        <authorList>
            <person name="Chen M.Y."/>
            <person name="Teng W.K."/>
            <person name="Zhao L."/>
            <person name="Hu C.X."/>
            <person name="Zhou Y.K."/>
            <person name="Han B.P."/>
            <person name="Song L.R."/>
            <person name="Shu W.S."/>
        </authorList>
    </citation>
    <scope>NUCLEOTIDE SEQUENCE [LARGE SCALE GENOMIC DNA]</scope>
    <source>
        <strain evidence="1 2">FACHB-288</strain>
    </source>
</reference>
<keyword evidence="2" id="KW-1185">Reference proteome</keyword>
<dbReference type="EMBL" id="JACJQH010000024">
    <property type="protein sequence ID" value="MBD2197054.1"/>
    <property type="molecule type" value="Genomic_DNA"/>
</dbReference>
<protein>
    <submittedName>
        <fullName evidence="1">Uncharacterized protein</fullName>
    </submittedName>
</protein>
<proteinExistence type="predicted"/>
<name>A0ABR8AB18_9CYAN</name>
<gene>
    <name evidence="1" type="ORF">H6G24_16375</name>
</gene>
<dbReference type="RefSeq" id="WP_190543674.1">
    <property type="nucleotide sequence ID" value="NZ_CAWPNO010000056.1"/>
</dbReference>
<accession>A0ABR8AB18</accession>
<evidence type="ECO:0000313" key="1">
    <source>
        <dbReference type="EMBL" id="MBD2197054.1"/>
    </source>
</evidence>
<organism evidence="1 2">
    <name type="scientific">Calothrix parietina FACHB-288</name>
    <dbReference type="NCBI Taxonomy" id="2692896"/>
    <lineage>
        <taxon>Bacteria</taxon>
        <taxon>Bacillati</taxon>
        <taxon>Cyanobacteriota</taxon>
        <taxon>Cyanophyceae</taxon>
        <taxon>Nostocales</taxon>
        <taxon>Calotrichaceae</taxon>
        <taxon>Calothrix</taxon>
    </lineage>
</organism>
<evidence type="ECO:0000313" key="2">
    <source>
        <dbReference type="Proteomes" id="UP000658514"/>
    </source>
</evidence>
<dbReference type="Proteomes" id="UP000658514">
    <property type="component" value="Unassembled WGS sequence"/>
</dbReference>
<sequence length="107" mass="12636">MTIRITLDEIKQIFELLFQRIKDDKIEFVDVETDFYWLITSDEWSYFDSSPEAVVGSLVDDWDSLQEVLESERIVTYLDYERFASILRAMSETIAPSKKKSVEEHSD</sequence>
<comment type="caution">
    <text evidence="1">The sequence shown here is derived from an EMBL/GenBank/DDBJ whole genome shotgun (WGS) entry which is preliminary data.</text>
</comment>